<proteinExistence type="predicted"/>
<dbReference type="AlphaFoldDB" id="A0A1W0WCB2"/>
<keyword evidence="2" id="KW-0812">Transmembrane</keyword>
<keyword evidence="4" id="KW-1185">Reference proteome</keyword>
<keyword evidence="2" id="KW-1133">Transmembrane helix</keyword>
<feature type="transmembrane region" description="Helical" evidence="2">
    <location>
        <begin position="15"/>
        <end position="34"/>
    </location>
</feature>
<name>A0A1W0WCB2_HYPEX</name>
<organism evidence="3 4">
    <name type="scientific">Hypsibius exemplaris</name>
    <name type="common">Freshwater tardigrade</name>
    <dbReference type="NCBI Taxonomy" id="2072580"/>
    <lineage>
        <taxon>Eukaryota</taxon>
        <taxon>Metazoa</taxon>
        <taxon>Ecdysozoa</taxon>
        <taxon>Tardigrada</taxon>
        <taxon>Eutardigrada</taxon>
        <taxon>Parachela</taxon>
        <taxon>Hypsibioidea</taxon>
        <taxon>Hypsibiidae</taxon>
        <taxon>Hypsibius</taxon>
    </lineage>
</organism>
<gene>
    <name evidence="3" type="ORF">BV898_12937</name>
</gene>
<keyword evidence="2" id="KW-0472">Membrane</keyword>
<dbReference type="Proteomes" id="UP000192578">
    <property type="component" value="Unassembled WGS sequence"/>
</dbReference>
<evidence type="ECO:0000256" key="2">
    <source>
        <dbReference type="SAM" id="Phobius"/>
    </source>
</evidence>
<dbReference type="EMBL" id="MTYJ01000136">
    <property type="protein sequence ID" value="OQV12808.1"/>
    <property type="molecule type" value="Genomic_DNA"/>
</dbReference>
<feature type="compositionally biased region" description="Low complexity" evidence="1">
    <location>
        <begin position="80"/>
        <end position="92"/>
    </location>
</feature>
<reference evidence="4" key="1">
    <citation type="submission" date="2017-01" db="EMBL/GenBank/DDBJ databases">
        <title>Comparative genomics of anhydrobiosis in the tardigrade Hypsibius dujardini.</title>
        <authorList>
            <person name="Yoshida Y."/>
            <person name="Koutsovoulos G."/>
            <person name="Laetsch D."/>
            <person name="Stevens L."/>
            <person name="Kumar S."/>
            <person name="Horikawa D."/>
            <person name="Ishino K."/>
            <person name="Komine S."/>
            <person name="Tomita M."/>
            <person name="Blaxter M."/>
            <person name="Arakawa K."/>
        </authorList>
    </citation>
    <scope>NUCLEOTIDE SEQUENCE [LARGE SCALE GENOMIC DNA]</scope>
    <source>
        <strain evidence="4">Z151</strain>
    </source>
</reference>
<accession>A0A1W0WCB2</accession>
<evidence type="ECO:0000313" key="4">
    <source>
        <dbReference type="Proteomes" id="UP000192578"/>
    </source>
</evidence>
<comment type="caution">
    <text evidence="3">The sequence shown here is derived from an EMBL/GenBank/DDBJ whole genome shotgun (WGS) entry which is preliminary data.</text>
</comment>
<sequence length="92" mass="9850">MESRYHSGGVGQRHALMVLTFFGYIFMYATRVGLSVSMVAMTKSVAKVINVNSTENSSEVVVEVCPLLQKDPPTRTSDNSSSSSSSSIVSVA</sequence>
<evidence type="ECO:0000313" key="3">
    <source>
        <dbReference type="EMBL" id="OQV12808.1"/>
    </source>
</evidence>
<dbReference type="OrthoDB" id="2985014at2759"/>
<protein>
    <submittedName>
        <fullName evidence="3">Uncharacterized protein</fullName>
    </submittedName>
</protein>
<feature type="region of interest" description="Disordered" evidence="1">
    <location>
        <begin position="69"/>
        <end position="92"/>
    </location>
</feature>
<evidence type="ECO:0000256" key="1">
    <source>
        <dbReference type="SAM" id="MobiDB-lite"/>
    </source>
</evidence>